<evidence type="ECO:0000313" key="2">
    <source>
        <dbReference type="EMBL" id="SHJ36739.1"/>
    </source>
</evidence>
<dbReference type="Pfam" id="PF25045">
    <property type="entry name" value="vWA_Ro60"/>
    <property type="match status" value="1"/>
</dbReference>
<dbReference type="Gene3D" id="3.40.50.410">
    <property type="entry name" value="von Willebrand factor, type A domain"/>
    <property type="match status" value="1"/>
</dbReference>
<organism evidence="2 3">
    <name type="scientific">Clostridium cavendishii DSM 21758</name>
    <dbReference type="NCBI Taxonomy" id="1121302"/>
    <lineage>
        <taxon>Bacteria</taxon>
        <taxon>Bacillati</taxon>
        <taxon>Bacillota</taxon>
        <taxon>Clostridia</taxon>
        <taxon>Eubacteriales</taxon>
        <taxon>Clostridiaceae</taxon>
        <taxon>Clostridium</taxon>
    </lineage>
</organism>
<accession>A0A1M6IQX7</accession>
<dbReference type="InterPro" id="IPR008858">
    <property type="entry name" value="TROVE_dom"/>
</dbReference>
<sequence>MGKFNLKLGLTKNKSGHVAYKMTLKEKLVTEVLTSLFNEKKFYGDNSEDILKDVRQAIEEDPKFVANLCIYVRKEFHLRSISHVLVSELAKSNKGKPYVREVVNNIVERVDDMNEILACYINNYGKPIPNSLKKGLADKFLTFDEYSLAKYNRQGAIKLKDILCLTHPKPKNKDQEHLFKRVLEDKLETPITWETQLSAHGNTKETWEYLIQNGKLGYMAMLRNLRNIAKVQPNNIDKVYDIISDENRVLKSKQLPFRYYTAYKALKNEGFISSKPYSSLEKAIKASTKNIETLKGTTLIAADVSGSMNSSLSRNGDTTCGEIAILLMAMANHICEDAITVTFDFKLESVPMASEGGIITNANSVRVTGGGTNLGLPIQYLLNNNVKVDRIIILSDNEINHGYDRVCQNLIESYRKKINKDVWVHAIDLMGYGTQQFKGPKTNIIAGWNEKVLDFIPKAEQGTDTLQKSIESYHFK</sequence>
<dbReference type="PANTHER" id="PTHR44791:SF1">
    <property type="entry name" value="TELOMERASE PROTEIN COMPONENT 1"/>
    <property type="match status" value="1"/>
</dbReference>
<dbReference type="EMBL" id="FQZB01000008">
    <property type="protein sequence ID" value="SHJ36739.1"/>
    <property type="molecule type" value="Genomic_DNA"/>
</dbReference>
<dbReference type="Pfam" id="PF05731">
    <property type="entry name" value="TROVE"/>
    <property type="match status" value="2"/>
</dbReference>
<dbReference type="PANTHER" id="PTHR44791">
    <property type="entry name" value="TELOMERASE PROTEIN COMPONENT 1 TEP1"/>
    <property type="match status" value="1"/>
</dbReference>
<dbReference type="SUPFAM" id="SSF53300">
    <property type="entry name" value="vWA-like"/>
    <property type="match status" value="1"/>
</dbReference>
<dbReference type="InterPro" id="IPR056800">
    <property type="entry name" value="vWA_Ro60"/>
</dbReference>
<dbReference type="Proteomes" id="UP000184310">
    <property type="component" value="Unassembled WGS sequence"/>
</dbReference>
<dbReference type="GO" id="GO:0000722">
    <property type="term" value="P:telomere maintenance via recombination"/>
    <property type="evidence" value="ECO:0007669"/>
    <property type="project" value="TreeGrafter"/>
</dbReference>
<dbReference type="InterPro" id="IPR037214">
    <property type="entry name" value="TROVE_dom_sf"/>
</dbReference>
<protein>
    <submittedName>
        <fullName evidence="2">TROVE domain-containing protein</fullName>
    </submittedName>
</protein>
<dbReference type="GO" id="GO:0003720">
    <property type="term" value="F:telomerase activity"/>
    <property type="evidence" value="ECO:0007669"/>
    <property type="project" value="TreeGrafter"/>
</dbReference>
<proteinExistence type="predicted"/>
<name>A0A1M6IQX7_9CLOT</name>
<dbReference type="InterPro" id="IPR036465">
    <property type="entry name" value="vWFA_dom_sf"/>
</dbReference>
<dbReference type="GO" id="GO:0070034">
    <property type="term" value="F:telomerase RNA binding"/>
    <property type="evidence" value="ECO:0007669"/>
    <property type="project" value="TreeGrafter"/>
</dbReference>
<gene>
    <name evidence="2" type="ORF">SAMN02745163_01788</name>
</gene>
<dbReference type="PROSITE" id="PS50988">
    <property type="entry name" value="TROVE"/>
    <property type="match status" value="1"/>
</dbReference>
<evidence type="ECO:0000313" key="3">
    <source>
        <dbReference type="Proteomes" id="UP000184310"/>
    </source>
</evidence>
<dbReference type="RefSeq" id="WP_072986334.1">
    <property type="nucleotide sequence ID" value="NZ_FQZB01000008.1"/>
</dbReference>
<feature type="domain" description="TROVE" evidence="1">
    <location>
        <begin position="11"/>
        <end position="296"/>
    </location>
</feature>
<dbReference type="SUPFAM" id="SSF140864">
    <property type="entry name" value="TROVE domain-like"/>
    <property type="match status" value="1"/>
</dbReference>
<dbReference type="OrthoDB" id="208855at2"/>
<reference evidence="2 3" key="1">
    <citation type="submission" date="2016-11" db="EMBL/GenBank/DDBJ databases">
        <authorList>
            <person name="Jaros S."/>
            <person name="Januszkiewicz K."/>
            <person name="Wedrychowicz H."/>
        </authorList>
    </citation>
    <scope>NUCLEOTIDE SEQUENCE [LARGE SCALE GENOMIC DNA]</scope>
    <source>
        <strain evidence="2 3">DSM 21758</strain>
    </source>
</reference>
<dbReference type="AlphaFoldDB" id="A0A1M6IQX7"/>
<dbReference type="InterPro" id="IPR052652">
    <property type="entry name" value="Telomerase_Complex_Comp"/>
</dbReference>
<dbReference type="STRING" id="1121302.SAMN02745163_01788"/>
<keyword evidence="3" id="KW-1185">Reference proteome</keyword>
<evidence type="ECO:0000259" key="1">
    <source>
        <dbReference type="PROSITE" id="PS50988"/>
    </source>
</evidence>